<evidence type="ECO:0000313" key="2">
    <source>
        <dbReference type="Proteomes" id="UP001056120"/>
    </source>
</evidence>
<comment type="caution">
    <text evidence="1">The sequence shown here is derived from an EMBL/GenBank/DDBJ whole genome shotgun (WGS) entry which is preliminary data.</text>
</comment>
<name>A0ACB9G271_9ASTR</name>
<dbReference type="Proteomes" id="UP001056120">
    <property type="component" value="Linkage Group LG15"/>
</dbReference>
<organism evidence="1 2">
    <name type="scientific">Smallanthus sonchifolius</name>
    <dbReference type="NCBI Taxonomy" id="185202"/>
    <lineage>
        <taxon>Eukaryota</taxon>
        <taxon>Viridiplantae</taxon>
        <taxon>Streptophyta</taxon>
        <taxon>Embryophyta</taxon>
        <taxon>Tracheophyta</taxon>
        <taxon>Spermatophyta</taxon>
        <taxon>Magnoliopsida</taxon>
        <taxon>eudicotyledons</taxon>
        <taxon>Gunneridae</taxon>
        <taxon>Pentapetalae</taxon>
        <taxon>asterids</taxon>
        <taxon>campanulids</taxon>
        <taxon>Asterales</taxon>
        <taxon>Asteraceae</taxon>
        <taxon>Asteroideae</taxon>
        <taxon>Heliantheae alliance</taxon>
        <taxon>Millerieae</taxon>
        <taxon>Smallanthus</taxon>
    </lineage>
</organism>
<gene>
    <name evidence="1" type="ORF">L1987_47082</name>
</gene>
<accession>A0ACB9G271</accession>
<reference evidence="2" key="1">
    <citation type="journal article" date="2022" name="Mol. Ecol. Resour.">
        <title>The genomes of chicory, endive, great burdock and yacon provide insights into Asteraceae palaeo-polyploidization history and plant inulin production.</title>
        <authorList>
            <person name="Fan W."/>
            <person name="Wang S."/>
            <person name="Wang H."/>
            <person name="Wang A."/>
            <person name="Jiang F."/>
            <person name="Liu H."/>
            <person name="Zhao H."/>
            <person name="Xu D."/>
            <person name="Zhang Y."/>
        </authorList>
    </citation>
    <scope>NUCLEOTIDE SEQUENCE [LARGE SCALE GENOMIC DNA]</scope>
    <source>
        <strain evidence="2">cv. Yunnan</strain>
    </source>
</reference>
<dbReference type="EMBL" id="CM042032">
    <property type="protein sequence ID" value="KAI3777283.1"/>
    <property type="molecule type" value="Genomic_DNA"/>
</dbReference>
<reference evidence="1 2" key="2">
    <citation type="journal article" date="2022" name="Mol. Ecol. Resour.">
        <title>The genomes of chicory, endive, great burdock and yacon provide insights into Asteraceae paleo-polyploidization history and plant inulin production.</title>
        <authorList>
            <person name="Fan W."/>
            <person name="Wang S."/>
            <person name="Wang H."/>
            <person name="Wang A."/>
            <person name="Jiang F."/>
            <person name="Liu H."/>
            <person name="Zhao H."/>
            <person name="Xu D."/>
            <person name="Zhang Y."/>
        </authorList>
    </citation>
    <scope>NUCLEOTIDE SEQUENCE [LARGE SCALE GENOMIC DNA]</scope>
    <source>
        <strain evidence="2">cv. Yunnan</strain>
        <tissue evidence="1">Leaves</tissue>
    </source>
</reference>
<sequence>MVTEDELIDDEDYEDIFEDMKMECGKFGEMVGVWGLLLQAGVLKLMLFGSTPSLTVVALFRIEDGCTVVLTTQASTKVKGSHLLLDFRFYFYRSSYVWHVHYQIDVWIVAWFVLGSVVEHFLPLFCIFYPKIETR</sequence>
<keyword evidence="2" id="KW-1185">Reference proteome</keyword>
<protein>
    <submittedName>
        <fullName evidence="1">Uncharacterized protein</fullName>
    </submittedName>
</protein>
<evidence type="ECO:0000313" key="1">
    <source>
        <dbReference type="EMBL" id="KAI3777283.1"/>
    </source>
</evidence>
<proteinExistence type="predicted"/>